<sequence>MQEKPPVSNKMFVLVNHDDFKLLFSSKKVPSLKLKRIDADEKFSRSECSCVPQRTIHDCVLCEICGYLFINEFIFRKHFIHQSFHHLQSFKCERCDRLFQTEHLLKRHQVNLKIHAGWRCKPYQCHVCSSRFSQTKFLKNHLSLNRKCILKCAICGQDFLKKKMLKRHIIDNHIIPKIKTEDDYSVIQDFGILQGNTVTFSSHQNTIPDYINWSFGEDISIIKIEPLVTDTKRTKDNIACQTDSTISPTMEQPKPFDSMDVEDVVSPMGYGGVYVSRDDYLAIHNTSQSTTGAISSLPIQYCHAATPQLIAEKHFFQMKNTCNPFSSNLTVAVTNGLVHSQHQQAALLESSTKEEFLPRKDTSKSQDTLTVSADSQVIQYKSADSQVIQYKSQQSVFPDSFSGQSLVQNSHRLLSDLLKKPPLIATSSPPAQNQSQQFLLQQVNTERGSPPLKRTPQSVTSMDSDQVMHYFLQVPQDQAGEEKLCVLPPKLIDQQSHNAYENCSTGAAGQIYNLTKNTSENNLPEETEDQSLLVTSMPSGSQVVIQNKICNITPCCVYRKKFISNLWSDQHMVNIFQCTKCKRMFSKEEVLTHKCDKMDVSIASYSIKNKMTVQPNELAVVSEATGKSDKLLKTSPDVLAQQSVHEATKNWPLSKDATSISDQCCQSCRSIIVNFHKPETQPTVHLVDDHSQLQRIQNLSGNAISLLFESGSSFDQNPSSCAAADLQAQLKTIIDSSHRNTTMLQVPECLQQKTLDSSHERDSLKNVLACLRQTVIEKIRNNISCLIDQSYKENNSIQSEQSFPADCTKYSDQVKVKQEDESVWNDAPMEITSDRNQTFLVGMACNMTDTSGNRGEDSFQEKKNAQIISTQIKEEDIDPAEEQRSNGGHTGTSTSDQVSEMGEGLLHQVEEVAERPIWTNPIQLIKVEEFAITNFQKQIEISEERPAKIDSLESMDRLEKPKLISLLGGMESSCEGAVWTDSSGQIKVFSQNCNEVETDSDTITVSNPDIKFHFIESQEMDVCTVDDEFIIESEFVESTSVLPEGFVYVENL</sequence>
<feature type="compositionally biased region" description="Polar residues" evidence="6">
    <location>
        <begin position="885"/>
        <end position="898"/>
    </location>
</feature>
<evidence type="ECO:0000256" key="4">
    <source>
        <dbReference type="ARBA" id="ARBA00022833"/>
    </source>
</evidence>
<comment type="caution">
    <text evidence="8">The sequence shown here is derived from an EMBL/GenBank/DDBJ whole genome shotgun (WGS) entry which is preliminary data.</text>
</comment>
<dbReference type="PANTHER" id="PTHR24379:SF121">
    <property type="entry name" value="C2H2-TYPE DOMAIN-CONTAINING PROTEIN"/>
    <property type="match status" value="1"/>
</dbReference>
<name>A0AAE0SA40_9BIVA</name>
<dbReference type="Gene3D" id="3.30.160.60">
    <property type="entry name" value="Classic Zinc Finger"/>
    <property type="match status" value="1"/>
</dbReference>
<dbReference type="Proteomes" id="UP001195483">
    <property type="component" value="Unassembled WGS sequence"/>
</dbReference>
<keyword evidence="4" id="KW-0862">Zinc</keyword>
<feature type="domain" description="C2H2-type" evidence="7">
    <location>
        <begin position="150"/>
        <end position="178"/>
    </location>
</feature>
<evidence type="ECO:0000259" key="7">
    <source>
        <dbReference type="PROSITE" id="PS50157"/>
    </source>
</evidence>
<evidence type="ECO:0000256" key="5">
    <source>
        <dbReference type="PROSITE-ProRule" id="PRU00042"/>
    </source>
</evidence>
<feature type="domain" description="C2H2-type" evidence="7">
    <location>
        <begin position="90"/>
        <end position="120"/>
    </location>
</feature>
<evidence type="ECO:0000256" key="1">
    <source>
        <dbReference type="ARBA" id="ARBA00022723"/>
    </source>
</evidence>
<gene>
    <name evidence="8" type="ORF">CHS0354_012246</name>
</gene>
<keyword evidence="2" id="KW-0677">Repeat</keyword>
<evidence type="ECO:0000313" key="9">
    <source>
        <dbReference type="Proteomes" id="UP001195483"/>
    </source>
</evidence>
<evidence type="ECO:0000256" key="6">
    <source>
        <dbReference type="SAM" id="MobiDB-lite"/>
    </source>
</evidence>
<evidence type="ECO:0000256" key="3">
    <source>
        <dbReference type="ARBA" id="ARBA00022771"/>
    </source>
</evidence>
<dbReference type="GO" id="GO:0008270">
    <property type="term" value="F:zinc ion binding"/>
    <property type="evidence" value="ECO:0007669"/>
    <property type="project" value="UniProtKB-KW"/>
</dbReference>
<dbReference type="PROSITE" id="PS50157">
    <property type="entry name" value="ZINC_FINGER_C2H2_2"/>
    <property type="match status" value="2"/>
</dbReference>
<dbReference type="EMBL" id="JAEAOA010000745">
    <property type="protein sequence ID" value="KAK3588185.1"/>
    <property type="molecule type" value="Genomic_DNA"/>
</dbReference>
<organism evidence="8 9">
    <name type="scientific">Potamilus streckersoni</name>
    <dbReference type="NCBI Taxonomy" id="2493646"/>
    <lineage>
        <taxon>Eukaryota</taxon>
        <taxon>Metazoa</taxon>
        <taxon>Spiralia</taxon>
        <taxon>Lophotrochozoa</taxon>
        <taxon>Mollusca</taxon>
        <taxon>Bivalvia</taxon>
        <taxon>Autobranchia</taxon>
        <taxon>Heteroconchia</taxon>
        <taxon>Palaeoheterodonta</taxon>
        <taxon>Unionida</taxon>
        <taxon>Unionoidea</taxon>
        <taxon>Unionidae</taxon>
        <taxon>Ambleminae</taxon>
        <taxon>Lampsilini</taxon>
        <taxon>Potamilus</taxon>
    </lineage>
</organism>
<keyword evidence="3 5" id="KW-0863">Zinc-finger</keyword>
<dbReference type="PANTHER" id="PTHR24379">
    <property type="entry name" value="KRAB AND ZINC FINGER DOMAIN-CONTAINING"/>
    <property type="match status" value="1"/>
</dbReference>
<dbReference type="SMART" id="SM00355">
    <property type="entry name" value="ZnF_C2H2"/>
    <property type="match status" value="4"/>
</dbReference>
<evidence type="ECO:0000313" key="8">
    <source>
        <dbReference type="EMBL" id="KAK3588185.1"/>
    </source>
</evidence>
<feature type="region of interest" description="Disordered" evidence="6">
    <location>
        <begin position="870"/>
        <end position="900"/>
    </location>
</feature>
<dbReference type="AlphaFoldDB" id="A0AAE0SA40"/>
<dbReference type="InterPro" id="IPR013087">
    <property type="entry name" value="Znf_C2H2_type"/>
</dbReference>
<proteinExistence type="predicted"/>
<reference evidence="8" key="3">
    <citation type="submission" date="2023-05" db="EMBL/GenBank/DDBJ databases">
        <authorList>
            <person name="Smith C.H."/>
        </authorList>
    </citation>
    <scope>NUCLEOTIDE SEQUENCE</scope>
    <source>
        <strain evidence="8">CHS0354</strain>
        <tissue evidence="8">Mantle</tissue>
    </source>
</reference>
<keyword evidence="1" id="KW-0479">Metal-binding</keyword>
<keyword evidence="9" id="KW-1185">Reference proteome</keyword>
<dbReference type="SUPFAM" id="SSF57667">
    <property type="entry name" value="beta-beta-alpha zinc fingers"/>
    <property type="match status" value="1"/>
</dbReference>
<evidence type="ECO:0000256" key="2">
    <source>
        <dbReference type="ARBA" id="ARBA00022737"/>
    </source>
</evidence>
<dbReference type="InterPro" id="IPR036236">
    <property type="entry name" value="Znf_C2H2_sf"/>
</dbReference>
<accession>A0AAE0SA40</accession>
<reference evidence="8" key="1">
    <citation type="journal article" date="2021" name="Genome Biol. Evol.">
        <title>A High-Quality Reference Genome for a Parasitic Bivalve with Doubly Uniparental Inheritance (Bivalvia: Unionida).</title>
        <authorList>
            <person name="Smith C.H."/>
        </authorList>
    </citation>
    <scope>NUCLEOTIDE SEQUENCE</scope>
    <source>
        <strain evidence="8">CHS0354</strain>
    </source>
</reference>
<protein>
    <recommendedName>
        <fullName evidence="7">C2H2-type domain-containing protein</fullName>
    </recommendedName>
</protein>
<reference evidence="8" key="2">
    <citation type="journal article" date="2021" name="Genome Biol. Evol.">
        <title>Developing a high-quality reference genome for a parasitic bivalve with doubly uniparental inheritance (Bivalvia: Unionida).</title>
        <authorList>
            <person name="Smith C.H."/>
        </authorList>
    </citation>
    <scope>NUCLEOTIDE SEQUENCE</scope>
    <source>
        <strain evidence="8">CHS0354</strain>
        <tissue evidence="8">Mantle</tissue>
    </source>
</reference>
<dbReference type="PROSITE" id="PS00028">
    <property type="entry name" value="ZINC_FINGER_C2H2_1"/>
    <property type="match status" value="1"/>
</dbReference>